<dbReference type="Pfam" id="PF07690">
    <property type="entry name" value="MFS_1"/>
    <property type="match status" value="1"/>
</dbReference>
<feature type="transmembrane region" description="Helical" evidence="9">
    <location>
        <begin position="182"/>
        <end position="204"/>
    </location>
</feature>
<evidence type="ECO:0000256" key="3">
    <source>
        <dbReference type="ARBA" id="ARBA00022448"/>
    </source>
</evidence>
<evidence type="ECO:0000313" key="12">
    <source>
        <dbReference type="Proteomes" id="UP000540191"/>
    </source>
</evidence>
<dbReference type="CDD" id="cd17502">
    <property type="entry name" value="MFS_Azr1_MDR_like"/>
    <property type="match status" value="1"/>
</dbReference>
<dbReference type="SUPFAM" id="SSF103473">
    <property type="entry name" value="MFS general substrate transporter"/>
    <property type="match status" value="1"/>
</dbReference>
<dbReference type="PRINTS" id="PR01036">
    <property type="entry name" value="TCRTETB"/>
</dbReference>
<dbReference type="AlphaFoldDB" id="A0A7W7M459"/>
<gene>
    <name evidence="11" type="ORF">HDA30_001858</name>
</gene>
<feature type="compositionally biased region" description="Basic and acidic residues" evidence="8">
    <location>
        <begin position="544"/>
        <end position="555"/>
    </location>
</feature>
<evidence type="ECO:0000256" key="8">
    <source>
        <dbReference type="SAM" id="MobiDB-lite"/>
    </source>
</evidence>
<evidence type="ECO:0000256" key="4">
    <source>
        <dbReference type="ARBA" id="ARBA00022475"/>
    </source>
</evidence>
<feature type="transmembrane region" description="Helical" evidence="9">
    <location>
        <begin position="352"/>
        <end position="370"/>
    </location>
</feature>
<accession>A0A7W7M459</accession>
<protein>
    <submittedName>
        <fullName evidence="11">EmrB/QacA subfamily drug resistance transporter</fullName>
    </submittedName>
</protein>
<feature type="transmembrane region" description="Helical" evidence="9">
    <location>
        <begin position="154"/>
        <end position="176"/>
    </location>
</feature>
<keyword evidence="4" id="KW-1003">Cell membrane</keyword>
<dbReference type="EMBL" id="JACHNA010000001">
    <property type="protein sequence ID" value="MBB4736350.1"/>
    <property type="molecule type" value="Genomic_DNA"/>
</dbReference>
<evidence type="ECO:0000259" key="10">
    <source>
        <dbReference type="PROSITE" id="PS50850"/>
    </source>
</evidence>
<proteinExistence type="inferred from homology"/>
<comment type="subcellular location">
    <subcellularLocation>
        <location evidence="1">Cell membrane</location>
        <topology evidence="1">Multi-pass membrane protein</topology>
    </subcellularLocation>
</comment>
<dbReference type="NCBIfam" id="TIGR00711">
    <property type="entry name" value="efflux_EmrB"/>
    <property type="match status" value="1"/>
</dbReference>
<feature type="region of interest" description="Disordered" evidence="8">
    <location>
        <begin position="527"/>
        <end position="555"/>
    </location>
</feature>
<dbReference type="GO" id="GO:0005886">
    <property type="term" value="C:plasma membrane"/>
    <property type="evidence" value="ECO:0007669"/>
    <property type="project" value="UniProtKB-SubCell"/>
</dbReference>
<dbReference type="InterPro" id="IPR036259">
    <property type="entry name" value="MFS_trans_sf"/>
</dbReference>
<dbReference type="InterPro" id="IPR004638">
    <property type="entry name" value="EmrB-like"/>
</dbReference>
<evidence type="ECO:0000256" key="6">
    <source>
        <dbReference type="ARBA" id="ARBA00022989"/>
    </source>
</evidence>
<feature type="transmembrane region" description="Helical" evidence="9">
    <location>
        <begin position="64"/>
        <end position="83"/>
    </location>
</feature>
<dbReference type="Gene3D" id="1.20.1250.20">
    <property type="entry name" value="MFS general substrate transporter like domains"/>
    <property type="match status" value="1"/>
</dbReference>
<dbReference type="Gene3D" id="1.20.1720.10">
    <property type="entry name" value="Multidrug resistance protein D"/>
    <property type="match status" value="1"/>
</dbReference>
<keyword evidence="7 9" id="KW-0472">Membrane</keyword>
<evidence type="ECO:0000256" key="1">
    <source>
        <dbReference type="ARBA" id="ARBA00004651"/>
    </source>
</evidence>
<feature type="transmembrane region" description="Helical" evidence="9">
    <location>
        <begin position="499"/>
        <end position="517"/>
    </location>
</feature>
<reference evidence="11 12" key="1">
    <citation type="submission" date="2020-08" db="EMBL/GenBank/DDBJ databases">
        <title>Sequencing the genomes of 1000 actinobacteria strains.</title>
        <authorList>
            <person name="Klenk H.-P."/>
        </authorList>
    </citation>
    <scope>NUCLEOTIDE SEQUENCE [LARGE SCALE GENOMIC DNA]</scope>
    <source>
        <strain evidence="11 12">DSM 23974</strain>
    </source>
</reference>
<dbReference type="PANTHER" id="PTHR23501">
    <property type="entry name" value="MAJOR FACILITATOR SUPERFAMILY"/>
    <property type="match status" value="1"/>
</dbReference>
<evidence type="ECO:0000256" key="9">
    <source>
        <dbReference type="SAM" id="Phobius"/>
    </source>
</evidence>
<sequence>MPVVVPQTASVPVVHPTEDAQQRHRRILRSLTGLLLGMFVSMIANTVVSTSLPVIVHDIGGTQASYTWVVTAMLLSTAIATPIWGKLADLFDRKLLFQIAIVGFVLASASAGFSHSPEFLICCRVFQGLFGGGMIALSQVIMADLMSPRERGRYMGLFGAVMAVATVGGPLAGGLITDAFGWRWNFLVSVPFALIALVMVQRTLRLAPMQPRRAHIDVLGILLLAVATSLVLLWITNAGTEYDWLSPTTAWMLGGALAAAVLFVVVERRHPEPLLPLHLFADRTVTLAVIASIAVGVAMFGSSVYLAQYMQLARGATPTHAGLMTIPLMAGFLITSTLVGRRITKHGSWKPYLVGGAVSLIAGTALLSTLHYDTPFALVCLYMALVGVGMGSTMQNLVLVVQNAVAPQHLGVASSAVTFFRSLGGTAGVSAMGAAVATTVGTGMTERAGDLRRALASLGADGPRWAESLQSGTLPAVAAMPEPLRVIVEDVYAQSISQAFLITVPLAVVSLLAILFLPNVSLGQRSGEELRAESSAPGSAPTGTERRDDPERRHA</sequence>
<feature type="transmembrane region" description="Helical" evidence="9">
    <location>
        <begin position="125"/>
        <end position="142"/>
    </location>
</feature>
<dbReference type="InterPro" id="IPR011701">
    <property type="entry name" value="MFS"/>
</dbReference>
<keyword evidence="3" id="KW-0813">Transport</keyword>
<feature type="transmembrane region" description="Helical" evidence="9">
    <location>
        <begin position="95"/>
        <end position="113"/>
    </location>
</feature>
<feature type="transmembrane region" description="Helical" evidence="9">
    <location>
        <begin position="287"/>
        <end position="307"/>
    </location>
</feature>
<dbReference type="FunFam" id="1.20.1720.10:FF:000004">
    <property type="entry name" value="EmrB/QacA family drug resistance transporter"/>
    <property type="match status" value="1"/>
</dbReference>
<evidence type="ECO:0000256" key="5">
    <source>
        <dbReference type="ARBA" id="ARBA00022692"/>
    </source>
</evidence>
<dbReference type="InterPro" id="IPR020846">
    <property type="entry name" value="MFS_dom"/>
</dbReference>
<dbReference type="GO" id="GO:0022857">
    <property type="term" value="F:transmembrane transporter activity"/>
    <property type="evidence" value="ECO:0007669"/>
    <property type="project" value="InterPro"/>
</dbReference>
<feature type="transmembrane region" description="Helical" evidence="9">
    <location>
        <begin position="216"/>
        <end position="236"/>
    </location>
</feature>
<feature type="transmembrane region" description="Helical" evidence="9">
    <location>
        <begin position="248"/>
        <end position="266"/>
    </location>
</feature>
<feature type="transmembrane region" description="Helical" evidence="9">
    <location>
        <begin position="319"/>
        <end position="340"/>
    </location>
</feature>
<dbReference type="RefSeq" id="WP_184241954.1">
    <property type="nucleotide sequence ID" value="NZ_JACHNA010000001.1"/>
</dbReference>
<keyword evidence="5 9" id="KW-0812">Transmembrane</keyword>
<evidence type="ECO:0000256" key="2">
    <source>
        <dbReference type="ARBA" id="ARBA00007520"/>
    </source>
</evidence>
<name>A0A7W7M459_9MICC</name>
<dbReference type="PANTHER" id="PTHR23501:SF197">
    <property type="entry name" value="COMD"/>
    <property type="match status" value="1"/>
</dbReference>
<evidence type="ECO:0000256" key="7">
    <source>
        <dbReference type="ARBA" id="ARBA00023136"/>
    </source>
</evidence>
<feature type="transmembrane region" description="Helical" evidence="9">
    <location>
        <begin position="31"/>
        <end position="52"/>
    </location>
</feature>
<dbReference type="Proteomes" id="UP000540191">
    <property type="component" value="Unassembled WGS sequence"/>
</dbReference>
<comment type="caution">
    <text evidence="11">The sequence shown here is derived from an EMBL/GenBank/DDBJ whole genome shotgun (WGS) entry which is preliminary data.</text>
</comment>
<feature type="transmembrane region" description="Helical" evidence="9">
    <location>
        <begin position="376"/>
        <end position="401"/>
    </location>
</feature>
<keyword evidence="6 9" id="KW-1133">Transmembrane helix</keyword>
<organism evidence="11 12">
    <name type="scientific">Micrococcus cohnii</name>
    <dbReference type="NCBI Taxonomy" id="993416"/>
    <lineage>
        <taxon>Bacteria</taxon>
        <taxon>Bacillati</taxon>
        <taxon>Actinomycetota</taxon>
        <taxon>Actinomycetes</taxon>
        <taxon>Micrococcales</taxon>
        <taxon>Micrococcaceae</taxon>
        <taxon>Micrococcus</taxon>
    </lineage>
</organism>
<evidence type="ECO:0000313" key="11">
    <source>
        <dbReference type="EMBL" id="MBB4736350.1"/>
    </source>
</evidence>
<feature type="domain" description="Major facilitator superfamily (MFS) profile" evidence="10">
    <location>
        <begin position="30"/>
        <end position="522"/>
    </location>
</feature>
<dbReference type="PROSITE" id="PS50850">
    <property type="entry name" value="MFS"/>
    <property type="match status" value="1"/>
</dbReference>
<comment type="similarity">
    <text evidence="2">Belongs to the major facilitator superfamily. TCR/Tet family.</text>
</comment>
<keyword evidence="12" id="KW-1185">Reference proteome</keyword>